<accession>A0A2G6Q489</accession>
<dbReference type="InterPro" id="IPR016047">
    <property type="entry name" value="M23ase_b-sheet_dom"/>
</dbReference>
<keyword evidence="2" id="KW-0645">Protease</keyword>
<dbReference type="Gene3D" id="3.90.1720.10">
    <property type="entry name" value="endopeptidase domain like (from Nostoc punctiforme)"/>
    <property type="match status" value="1"/>
</dbReference>
<sequence>RYLHLSKISVAPGTMVTKGQIIGEMGGSNFDKNTGILNMAGYAVHLDFQIRINDQPTDPMKFFKKNDDPGLSSSGSPIMTNDKRQKVLAEAKKWLGQGKVRYVLGDRNPPGGTSDCSGFTQYVFRTSIGVQLGDWTGAQVGQGKQVADINQAQPGDLIFYENPGHVAIYM</sequence>
<dbReference type="InterPro" id="IPR051202">
    <property type="entry name" value="Peptidase_C40"/>
</dbReference>
<dbReference type="Proteomes" id="UP000228484">
    <property type="component" value="Unassembled WGS sequence"/>
</dbReference>
<evidence type="ECO:0000256" key="1">
    <source>
        <dbReference type="ARBA" id="ARBA00007074"/>
    </source>
</evidence>
<dbReference type="RefSeq" id="WP_169513135.1">
    <property type="nucleotide sequence ID" value="NZ_NWUW01000168.1"/>
</dbReference>
<dbReference type="EMBL" id="NWUW01000168">
    <property type="protein sequence ID" value="PIE91631.1"/>
    <property type="molecule type" value="Genomic_DNA"/>
</dbReference>
<name>A0A2G6Q489_9BACI</name>
<dbReference type="InterPro" id="IPR000064">
    <property type="entry name" value="NLP_P60_dom"/>
</dbReference>
<feature type="domain" description="NlpC/P60" evidence="5">
    <location>
        <begin position="81"/>
        <end position="170"/>
    </location>
</feature>
<dbReference type="Pfam" id="PF00877">
    <property type="entry name" value="NLPC_P60"/>
    <property type="match status" value="1"/>
</dbReference>
<dbReference type="PANTHER" id="PTHR47053">
    <property type="entry name" value="MUREIN DD-ENDOPEPTIDASE MEPH-RELATED"/>
    <property type="match status" value="1"/>
</dbReference>
<keyword evidence="3" id="KW-0378">Hydrolase</keyword>
<gene>
    <name evidence="6" type="ORF">CO726_31165</name>
</gene>
<feature type="non-terminal residue" evidence="6">
    <location>
        <position position="170"/>
    </location>
</feature>
<dbReference type="GO" id="GO:0008234">
    <property type="term" value="F:cysteine-type peptidase activity"/>
    <property type="evidence" value="ECO:0007669"/>
    <property type="project" value="UniProtKB-KW"/>
</dbReference>
<dbReference type="Gene3D" id="2.70.70.10">
    <property type="entry name" value="Glucose Permease (Domain IIA)"/>
    <property type="match status" value="1"/>
</dbReference>
<evidence type="ECO:0000256" key="3">
    <source>
        <dbReference type="ARBA" id="ARBA00022801"/>
    </source>
</evidence>
<evidence type="ECO:0000256" key="2">
    <source>
        <dbReference type="ARBA" id="ARBA00022670"/>
    </source>
</evidence>
<dbReference type="InterPro" id="IPR038765">
    <property type="entry name" value="Papain-like_cys_pep_sf"/>
</dbReference>
<keyword evidence="7" id="KW-1185">Reference proteome</keyword>
<proteinExistence type="inferred from homology"/>
<evidence type="ECO:0000313" key="7">
    <source>
        <dbReference type="Proteomes" id="UP000228484"/>
    </source>
</evidence>
<dbReference type="AlphaFoldDB" id="A0A2G6Q489"/>
<evidence type="ECO:0000256" key="4">
    <source>
        <dbReference type="ARBA" id="ARBA00022807"/>
    </source>
</evidence>
<evidence type="ECO:0000313" key="6">
    <source>
        <dbReference type="EMBL" id="PIE91631.1"/>
    </source>
</evidence>
<organism evidence="6 7">
    <name type="scientific">Bacillus fungorum</name>
    <dbReference type="NCBI Taxonomy" id="2039284"/>
    <lineage>
        <taxon>Bacteria</taxon>
        <taxon>Bacillati</taxon>
        <taxon>Bacillota</taxon>
        <taxon>Bacilli</taxon>
        <taxon>Bacillales</taxon>
        <taxon>Bacillaceae</taxon>
        <taxon>Bacillus</taxon>
    </lineage>
</organism>
<dbReference type="CDD" id="cd12797">
    <property type="entry name" value="M23_peptidase"/>
    <property type="match status" value="1"/>
</dbReference>
<dbReference type="PROSITE" id="PS51935">
    <property type="entry name" value="NLPC_P60"/>
    <property type="match status" value="1"/>
</dbReference>
<dbReference type="PANTHER" id="PTHR47053:SF1">
    <property type="entry name" value="MUREIN DD-ENDOPEPTIDASE MEPH-RELATED"/>
    <property type="match status" value="1"/>
</dbReference>
<reference evidence="6 7" key="1">
    <citation type="submission" date="2017-09" db="EMBL/GenBank/DDBJ databases">
        <title>Biocontrol bacteria screening and application from spent mushroom substrate.</title>
        <authorList>
            <person name="Sun X."/>
        </authorList>
    </citation>
    <scope>NUCLEOTIDE SEQUENCE [LARGE SCALE GENOMIC DNA]</scope>
    <source>
        <strain evidence="6 7">100374</strain>
    </source>
</reference>
<feature type="non-terminal residue" evidence="6">
    <location>
        <position position="1"/>
    </location>
</feature>
<comment type="similarity">
    <text evidence="1">Belongs to the peptidase C40 family.</text>
</comment>
<protein>
    <submittedName>
        <fullName evidence="6">Lytic transglycosylase</fullName>
    </submittedName>
</protein>
<evidence type="ECO:0000259" key="5">
    <source>
        <dbReference type="PROSITE" id="PS51935"/>
    </source>
</evidence>
<dbReference type="SUPFAM" id="SSF54001">
    <property type="entry name" value="Cysteine proteinases"/>
    <property type="match status" value="1"/>
</dbReference>
<keyword evidence="4" id="KW-0788">Thiol protease</keyword>
<dbReference type="SUPFAM" id="SSF51261">
    <property type="entry name" value="Duplicated hybrid motif"/>
    <property type="match status" value="1"/>
</dbReference>
<dbReference type="GO" id="GO:0006508">
    <property type="term" value="P:proteolysis"/>
    <property type="evidence" value="ECO:0007669"/>
    <property type="project" value="UniProtKB-KW"/>
</dbReference>
<dbReference type="InterPro" id="IPR011055">
    <property type="entry name" value="Dup_hybrid_motif"/>
</dbReference>
<comment type="caution">
    <text evidence="6">The sequence shown here is derived from an EMBL/GenBank/DDBJ whole genome shotgun (WGS) entry which is preliminary data.</text>
</comment>
<dbReference type="Pfam" id="PF01551">
    <property type="entry name" value="Peptidase_M23"/>
    <property type="match status" value="1"/>
</dbReference>